<organism evidence="2 3">
    <name type="scientific">Streptomyces vulcanius</name>
    <dbReference type="NCBI Taxonomy" id="1441876"/>
    <lineage>
        <taxon>Bacteria</taxon>
        <taxon>Bacillati</taxon>
        <taxon>Actinomycetota</taxon>
        <taxon>Actinomycetes</taxon>
        <taxon>Kitasatosporales</taxon>
        <taxon>Streptomycetaceae</taxon>
        <taxon>Streptomyces</taxon>
    </lineage>
</organism>
<dbReference type="Pfam" id="PF01738">
    <property type="entry name" value="DLH"/>
    <property type="match status" value="1"/>
</dbReference>
<comment type="caution">
    <text evidence="2">The sequence shown here is derived from an EMBL/GenBank/DDBJ whole genome shotgun (WGS) entry which is preliminary data.</text>
</comment>
<dbReference type="PANTHER" id="PTHR46623">
    <property type="entry name" value="CARBOXYMETHYLENEBUTENOLIDASE-RELATED"/>
    <property type="match status" value="1"/>
</dbReference>
<feature type="domain" description="Dienelactone hydrolase" evidence="1">
    <location>
        <begin position="8"/>
        <end position="231"/>
    </location>
</feature>
<dbReference type="InterPro" id="IPR002925">
    <property type="entry name" value="Dienelactn_hydro"/>
</dbReference>
<evidence type="ECO:0000313" key="3">
    <source>
        <dbReference type="Proteomes" id="UP001595839"/>
    </source>
</evidence>
<keyword evidence="2" id="KW-0378">Hydrolase</keyword>
<accession>A0ABV9B862</accession>
<dbReference type="GO" id="GO:0016787">
    <property type="term" value="F:hydrolase activity"/>
    <property type="evidence" value="ECO:0007669"/>
    <property type="project" value="UniProtKB-KW"/>
</dbReference>
<dbReference type="InterPro" id="IPR029058">
    <property type="entry name" value="AB_hydrolase_fold"/>
</dbReference>
<dbReference type="InterPro" id="IPR051049">
    <property type="entry name" value="Dienelactone_hydrolase-like"/>
</dbReference>
<dbReference type="Proteomes" id="UP001595839">
    <property type="component" value="Unassembled WGS sequence"/>
</dbReference>
<protein>
    <submittedName>
        <fullName evidence="2">Dienelactone hydrolase family protein</fullName>
        <ecNumber evidence="2">3.1.-.-</ecNumber>
    </submittedName>
</protein>
<keyword evidence="3" id="KW-1185">Reference proteome</keyword>
<dbReference type="SUPFAM" id="SSF53474">
    <property type="entry name" value="alpha/beta-Hydrolases"/>
    <property type="match status" value="1"/>
</dbReference>
<sequence>MADETTLPAYLARPVGRTAPVGVVVAHELFAVNPDIRGVADDLAEAGYLAIAPEFYHRHTEPGRWLKRTDAGRQEGFALLHRLSREDALADVDACLGRLGQQPGIQRTALIGFSAGGHLAYLAACRLPVSRTAVLYGGWLPTTDIPMSRPTATLDLTPGISGRLLYLVGEDDALIDTGQRGQIHAALERAGVEHELVTYPGVEHAFFWRGTPAFDQKARDDAWTRILNLLAGY</sequence>
<gene>
    <name evidence="2" type="ORF">ACFPIH_48630</name>
</gene>
<dbReference type="EC" id="3.1.-.-" evidence="2"/>
<dbReference type="Gene3D" id="3.40.50.1820">
    <property type="entry name" value="alpha/beta hydrolase"/>
    <property type="match status" value="1"/>
</dbReference>
<name>A0ABV9B862_9ACTN</name>
<dbReference type="RefSeq" id="WP_381185401.1">
    <property type="nucleotide sequence ID" value="NZ_JBHSFK010000052.1"/>
</dbReference>
<evidence type="ECO:0000259" key="1">
    <source>
        <dbReference type="Pfam" id="PF01738"/>
    </source>
</evidence>
<reference evidence="3" key="1">
    <citation type="journal article" date="2019" name="Int. J. Syst. Evol. Microbiol.">
        <title>The Global Catalogue of Microorganisms (GCM) 10K type strain sequencing project: providing services to taxonomists for standard genome sequencing and annotation.</title>
        <authorList>
            <consortium name="The Broad Institute Genomics Platform"/>
            <consortium name="The Broad Institute Genome Sequencing Center for Infectious Disease"/>
            <person name="Wu L."/>
            <person name="Ma J."/>
        </authorList>
    </citation>
    <scope>NUCLEOTIDE SEQUENCE [LARGE SCALE GENOMIC DNA]</scope>
    <source>
        <strain evidence="3">CGMCC 4.7177</strain>
    </source>
</reference>
<dbReference type="PANTHER" id="PTHR46623:SF6">
    <property type="entry name" value="ALPHA_BETA-HYDROLASES SUPERFAMILY PROTEIN"/>
    <property type="match status" value="1"/>
</dbReference>
<dbReference type="EMBL" id="JBHSFK010000052">
    <property type="protein sequence ID" value="MFC4507200.1"/>
    <property type="molecule type" value="Genomic_DNA"/>
</dbReference>
<evidence type="ECO:0000313" key="2">
    <source>
        <dbReference type="EMBL" id="MFC4507200.1"/>
    </source>
</evidence>
<proteinExistence type="predicted"/>